<keyword evidence="5 7" id="KW-0949">S-adenosyl-L-methionine</keyword>
<dbReference type="NCBIfam" id="TIGR00091">
    <property type="entry name" value="tRNA (guanosine(46)-N7)-methyltransferase TrmB"/>
    <property type="match status" value="1"/>
</dbReference>
<dbReference type="PROSITE" id="PS51625">
    <property type="entry name" value="SAM_MT_TRMB"/>
    <property type="match status" value="1"/>
</dbReference>
<dbReference type="HAMAP" id="MF_01057">
    <property type="entry name" value="tRNA_methyltr_TrmB"/>
    <property type="match status" value="1"/>
</dbReference>
<evidence type="ECO:0000256" key="2">
    <source>
        <dbReference type="ARBA" id="ARBA00003015"/>
    </source>
</evidence>
<dbReference type="GO" id="GO:0043527">
    <property type="term" value="C:tRNA methyltransferase complex"/>
    <property type="evidence" value="ECO:0007669"/>
    <property type="project" value="TreeGrafter"/>
</dbReference>
<name>A0A3Q9UJZ7_9ACTN</name>
<comment type="similarity">
    <text evidence="7">Belongs to the class I-like SAM-binding methyltransferase superfamily. TrmB family.</text>
</comment>
<evidence type="ECO:0000256" key="8">
    <source>
        <dbReference type="SAM" id="MobiDB-lite"/>
    </source>
</evidence>
<dbReference type="InterPro" id="IPR055361">
    <property type="entry name" value="tRNA_methyltr_TrmB_bact"/>
</dbReference>
<feature type="binding site" evidence="7">
    <location>
        <position position="163"/>
    </location>
    <ligand>
        <name>S-adenosyl-L-methionine</name>
        <dbReference type="ChEBI" id="CHEBI:59789"/>
    </ligand>
</feature>
<dbReference type="EMBL" id="CP025570">
    <property type="protein sequence ID" value="AZZ38934.1"/>
    <property type="molecule type" value="Genomic_DNA"/>
</dbReference>
<dbReference type="EC" id="2.1.1.33" evidence="7"/>
<protein>
    <recommendedName>
        <fullName evidence="7">tRNA (guanine-N(7)-)-methyltransferase</fullName>
        <ecNumber evidence="7">2.1.1.33</ecNumber>
    </recommendedName>
    <alternativeName>
        <fullName evidence="7">tRNA (guanine(46)-N(7))-methyltransferase</fullName>
    </alternativeName>
    <alternativeName>
        <fullName evidence="7">tRNA(m7G46)-methyltransferase</fullName>
    </alternativeName>
</protein>
<dbReference type="SUPFAM" id="SSF53335">
    <property type="entry name" value="S-adenosyl-L-methionine-dependent methyltransferases"/>
    <property type="match status" value="1"/>
</dbReference>
<dbReference type="InterPro" id="IPR003358">
    <property type="entry name" value="tRNA_(Gua-N-7)_MeTrfase_Trmb"/>
</dbReference>
<evidence type="ECO:0000256" key="3">
    <source>
        <dbReference type="ARBA" id="ARBA00022603"/>
    </source>
</evidence>
<evidence type="ECO:0000256" key="6">
    <source>
        <dbReference type="ARBA" id="ARBA00022694"/>
    </source>
</evidence>
<feature type="binding site" evidence="7">
    <location>
        <position position="222"/>
    </location>
    <ligand>
        <name>substrate</name>
    </ligand>
</feature>
<dbReference type="Proteomes" id="UP000285875">
    <property type="component" value="Chromosome"/>
</dbReference>
<feature type="compositionally biased region" description="Low complexity" evidence="8">
    <location>
        <begin position="24"/>
        <end position="36"/>
    </location>
</feature>
<feature type="binding site" evidence="7">
    <location>
        <position position="136"/>
    </location>
    <ligand>
        <name>S-adenosyl-L-methionine</name>
        <dbReference type="ChEBI" id="CHEBI:59789"/>
    </ligand>
</feature>
<feature type="binding site" evidence="7">
    <location>
        <position position="186"/>
    </location>
    <ligand>
        <name>S-adenosyl-L-methionine</name>
        <dbReference type="ChEBI" id="CHEBI:59789"/>
    </ligand>
</feature>
<evidence type="ECO:0000256" key="1">
    <source>
        <dbReference type="ARBA" id="ARBA00000142"/>
    </source>
</evidence>
<comment type="function">
    <text evidence="2 7">Catalyzes the formation of N(7)-methylguanine at position 46 (m7G46) in tRNA.</text>
</comment>
<dbReference type="UniPathway" id="UPA00989"/>
<comment type="pathway">
    <text evidence="7">tRNA modification; N(7)-methylguanine-tRNA biosynthesis.</text>
</comment>
<dbReference type="KEGG" id="aji:C0Z10_03290"/>
<dbReference type="GO" id="GO:0008176">
    <property type="term" value="F:tRNA (guanine(46)-N7)-methyltransferase activity"/>
    <property type="evidence" value="ECO:0007669"/>
    <property type="project" value="UniProtKB-UniRule"/>
</dbReference>
<evidence type="ECO:0000256" key="5">
    <source>
        <dbReference type="ARBA" id="ARBA00022691"/>
    </source>
</evidence>
<proteinExistence type="inferred from homology"/>
<organism evidence="9 10">
    <name type="scientific">Acidipropionibacterium jensenii</name>
    <dbReference type="NCBI Taxonomy" id="1749"/>
    <lineage>
        <taxon>Bacteria</taxon>
        <taxon>Bacillati</taxon>
        <taxon>Actinomycetota</taxon>
        <taxon>Actinomycetes</taxon>
        <taxon>Propionibacteriales</taxon>
        <taxon>Propionibacteriaceae</taxon>
        <taxon>Acidipropionibacterium</taxon>
    </lineage>
</organism>
<feature type="region of interest" description="Disordered" evidence="8">
    <location>
        <begin position="1"/>
        <end position="50"/>
    </location>
</feature>
<accession>A0A3Q9UJZ7</accession>
<keyword evidence="3 7" id="KW-0489">Methyltransferase</keyword>
<sequence>MEGPGPDGLPSATVTDQPTPSHRPGPADATPGPAADRSAGAHRSGDRFRRGVVSFVRRSPRMNTSQEHAMARLSDRYLVEVPHDTTTTSVAPGSHLDLTTIFGRRAPLTVEIGSGSGDVLAAVAPAHPDRDFIGFEVYLPSVASSLTNLERAGADNVRIIVADAAAGLEHLFGPSELDELWTFFADPWHKKRHHKRRIVNPDMARLAASRLHPGAVWRLATDWDDYAWWMLDVLAAEPGLEPVDAGLDGFSPRWPERPITRYERKGRTAGRAVRDLTWRSLGAAAQDSRQTPGEAAHR</sequence>
<dbReference type="InterPro" id="IPR029063">
    <property type="entry name" value="SAM-dependent_MTases_sf"/>
</dbReference>
<feature type="binding site" evidence="7">
    <location>
        <position position="190"/>
    </location>
    <ligand>
        <name>substrate</name>
    </ligand>
</feature>
<comment type="catalytic activity">
    <reaction evidence="1 7">
        <text>guanosine(46) in tRNA + S-adenosyl-L-methionine = N(7)-methylguanosine(46) in tRNA + S-adenosyl-L-homocysteine</text>
        <dbReference type="Rhea" id="RHEA:42708"/>
        <dbReference type="Rhea" id="RHEA-COMP:10188"/>
        <dbReference type="Rhea" id="RHEA-COMP:10189"/>
        <dbReference type="ChEBI" id="CHEBI:57856"/>
        <dbReference type="ChEBI" id="CHEBI:59789"/>
        <dbReference type="ChEBI" id="CHEBI:74269"/>
        <dbReference type="ChEBI" id="CHEBI:74480"/>
        <dbReference type="EC" id="2.1.1.33"/>
    </reaction>
</comment>
<reference evidence="10" key="1">
    <citation type="submission" date="2017-12" db="EMBL/GenBank/DDBJ databases">
        <title>Whole genome sequencing of Acidipropionibacterium jensenii strains JS279 and JS280.</title>
        <authorList>
            <person name="Deptula P."/>
            <person name="Laine P."/>
            <person name="Smolander O.-P."/>
            <person name="Paulin L."/>
            <person name="Auvinen P."/>
            <person name="Varmanen P."/>
        </authorList>
    </citation>
    <scope>NUCLEOTIDE SEQUENCE [LARGE SCALE GENOMIC DNA]</scope>
    <source>
        <strain evidence="10">JS280</strain>
    </source>
</reference>
<evidence type="ECO:0000256" key="4">
    <source>
        <dbReference type="ARBA" id="ARBA00022679"/>
    </source>
</evidence>
<evidence type="ECO:0000313" key="10">
    <source>
        <dbReference type="Proteomes" id="UP000285875"/>
    </source>
</evidence>
<feature type="binding site" evidence="7">
    <location>
        <begin position="260"/>
        <end position="263"/>
    </location>
    <ligand>
        <name>substrate</name>
    </ligand>
</feature>
<feature type="binding site" evidence="7">
    <location>
        <position position="111"/>
    </location>
    <ligand>
        <name>S-adenosyl-L-methionine</name>
        <dbReference type="ChEBI" id="CHEBI:59789"/>
    </ligand>
</feature>
<dbReference type="Gene3D" id="3.40.50.150">
    <property type="entry name" value="Vaccinia Virus protein VP39"/>
    <property type="match status" value="1"/>
</dbReference>
<evidence type="ECO:0000313" key="9">
    <source>
        <dbReference type="EMBL" id="AZZ38934.1"/>
    </source>
</evidence>
<dbReference type="Pfam" id="PF02390">
    <property type="entry name" value="Methyltransf_4"/>
    <property type="match status" value="1"/>
</dbReference>
<dbReference type="PANTHER" id="PTHR23417">
    <property type="entry name" value="3-DEOXY-D-MANNO-OCTULOSONIC-ACID TRANSFERASE/TRNA GUANINE-N 7 - -METHYLTRANSFERASE"/>
    <property type="match status" value="1"/>
</dbReference>
<keyword evidence="6 7" id="KW-0819">tRNA processing</keyword>
<gene>
    <name evidence="7" type="primary">trmB</name>
    <name evidence="9" type="ORF">C0Z10_03290</name>
</gene>
<comment type="caution">
    <text evidence="7">Lacks conserved residue(s) required for the propagation of feature annotation.</text>
</comment>
<dbReference type="RefSeq" id="WP_097798447.1">
    <property type="nucleotide sequence ID" value="NZ_CP025570.1"/>
</dbReference>
<keyword evidence="4 7" id="KW-0808">Transferase</keyword>
<evidence type="ECO:0000256" key="7">
    <source>
        <dbReference type="HAMAP-Rule" id="MF_01057"/>
    </source>
</evidence>
<dbReference type="PANTHER" id="PTHR23417:SF14">
    <property type="entry name" value="PENTACOTRIPEPTIDE-REPEAT REGION OF PRORP DOMAIN-CONTAINING PROTEIN"/>
    <property type="match status" value="1"/>
</dbReference>
<dbReference type="AlphaFoldDB" id="A0A3Q9UJZ7"/>